<comment type="similarity">
    <text evidence="1">Belongs to the UPF0332 family.</text>
</comment>
<dbReference type="PANTHER" id="PTHR36565">
    <property type="entry name" value="UPF0332 PROTEIN TM_1000"/>
    <property type="match status" value="1"/>
</dbReference>
<evidence type="ECO:0000256" key="1">
    <source>
        <dbReference type="ARBA" id="ARBA00038248"/>
    </source>
</evidence>
<protein>
    <submittedName>
        <fullName evidence="3">Uncharacterized protein, contains HEPN domain, UPF0332 family</fullName>
    </submittedName>
</protein>
<dbReference type="AlphaFoldDB" id="A0A1M6MYZ4"/>
<keyword evidence="4" id="KW-1185">Reference proteome</keyword>
<dbReference type="PANTHER" id="PTHR36565:SF1">
    <property type="entry name" value="UPF0332 PROTEIN TM_1000"/>
    <property type="match status" value="1"/>
</dbReference>
<evidence type="ECO:0000313" key="3">
    <source>
        <dbReference type="EMBL" id="SHJ88685.1"/>
    </source>
</evidence>
<dbReference type="InterPro" id="IPR052226">
    <property type="entry name" value="UPF0332_toxin"/>
</dbReference>
<evidence type="ECO:0000313" key="4">
    <source>
        <dbReference type="Proteomes" id="UP000184050"/>
    </source>
</evidence>
<name>A0A1M6MYZ4_9BACT</name>
<accession>A0A1M6MYZ4</accession>
<organism evidence="3 4">
    <name type="scientific">Tangfeifania diversioriginum</name>
    <dbReference type="NCBI Taxonomy" id="1168035"/>
    <lineage>
        <taxon>Bacteria</taxon>
        <taxon>Pseudomonadati</taxon>
        <taxon>Bacteroidota</taxon>
        <taxon>Bacteroidia</taxon>
        <taxon>Marinilabiliales</taxon>
        <taxon>Prolixibacteraceae</taxon>
        <taxon>Tangfeifania</taxon>
    </lineage>
</organism>
<dbReference type="STRING" id="1168035.SAMN05444280_13732"/>
<gene>
    <name evidence="3" type="ORF">SAMN05444280_13732</name>
</gene>
<dbReference type="RefSeq" id="WP_073173017.1">
    <property type="nucleotide sequence ID" value="NZ_FQZE01000037.1"/>
</dbReference>
<feature type="domain" description="HEPN" evidence="2">
    <location>
        <begin position="12"/>
        <end position="126"/>
    </location>
</feature>
<reference evidence="3 4" key="1">
    <citation type="submission" date="2016-11" db="EMBL/GenBank/DDBJ databases">
        <authorList>
            <person name="Jaros S."/>
            <person name="Januszkiewicz K."/>
            <person name="Wedrychowicz H."/>
        </authorList>
    </citation>
    <scope>NUCLEOTIDE SEQUENCE [LARGE SCALE GENOMIC DNA]</scope>
    <source>
        <strain evidence="3 4">DSM 27063</strain>
    </source>
</reference>
<proteinExistence type="inferred from homology"/>
<sequence>MINNHDREILIQYRLDQAKQTIGEVSKLIEMDLLNVAVNRIYYGIFYCLTALALKFEFSSSKHSQLIGWFNQTFIKTQKIEVKYGKIIRDAYKNRSDGDYAPFISFSKTDVQDMQKDMIDFIERINSYLPTLSE</sequence>
<dbReference type="InterPro" id="IPR007842">
    <property type="entry name" value="HEPN_dom"/>
</dbReference>
<dbReference type="Gene3D" id="1.20.120.330">
    <property type="entry name" value="Nucleotidyltransferases domain 2"/>
    <property type="match status" value="1"/>
</dbReference>
<dbReference type="OrthoDB" id="1494057at2"/>
<dbReference type="Pfam" id="PF05168">
    <property type="entry name" value="HEPN"/>
    <property type="match status" value="1"/>
</dbReference>
<evidence type="ECO:0000259" key="2">
    <source>
        <dbReference type="Pfam" id="PF05168"/>
    </source>
</evidence>
<dbReference type="EMBL" id="FQZE01000037">
    <property type="protein sequence ID" value="SHJ88685.1"/>
    <property type="molecule type" value="Genomic_DNA"/>
</dbReference>
<dbReference type="Proteomes" id="UP000184050">
    <property type="component" value="Unassembled WGS sequence"/>
</dbReference>